<dbReference type="PROSITE" id="PS50075">
    <property type="entry name" value="CARRIER"/>
    <property type="match status" value="1"/>
</dbReference>
<proteinExistence type="predicted"/>
<dbReference type="AlphaFoldDB" id="A0A1D8IDA7"/>
<evidence type="ECO:0000313" key="4">
    <source>
        <dbReference type="EMBL" id="NMU93598.1"/>
    </source>
</evidence>
<dbReference type="EMBL" id="JABBZE010000737">
    <property type="protein sequence ID" value="NMU93598.1"/>
    <property type="molecule type" value="Genomic_DNA"/>
</dbReference>
<dbReference type="Proteomes" id="UP000542405">
    <property type="component" value="Unassembled WGS sequence"/>
</dbReference>
<evidence type="ECO:0000313" key="2">
    <source>
        <dbReference type="EMBL" id="CAB3902438.1"/>
    </source>
</evidence>
<dbReference type="RefSeq" id="WP_049077956.1">
    <property type="nucleotide sequence ID" value="NZ_CADIJL010000009.1"/>
</dbReference>
<evidence type="ECO:0000313" key="7">
    <source>
        <dbReference type="Proteomes" id="UP000542405"/>
    </source>
</evidence>
<dbReference type="EMBL" id="CADILJ010000037">
    <property type="protein sequence ID" value="CAB3952333.1"/>
    <property type="molecule type" value="Genomic_DNA"/>
</dbReference>
<dbReference type="Gene3D" id="1.10.1200.10">
    <property type="entry name" value="ACP-like"/>
    <property type="match status" value="1"/>
</dbReference>
<dbReference type="InterPro" id="IPR036736">
    <property type="entry name" value="ACP-like_sf"/>
</dbReference>
<dbReference type="Proteomes" id="UP000494161">
    <property type="component" value="Unassembled WGS sequence"/>
</dbReference>
<dbReference type="EMBL" id="CADILE010000014">
    <property type="protein sequence ID" value="CAB3902438.1"/>
    <property type="molecule type" value="Genomic_DNA"/>
</dbReference>
<evidence type="ECO:0000259" key="1">
    <source>
        <dbReference type="PROSITE" id="PS50075"/>
    </source>
</evidence>
<gene>
    <name evidence="3" type="primary">acpP_2</name>
    <name evidence="2" type="synonym">acpP_3</name>
    <name evidence="4" type="ORF">HGQ98_30105</name>
    <name evidence="2" type="ORF">LMG3328_04364</name>
    <name evidence="3" type="ORF">LMG7053_03760</name>
</gene>
<name>A0A1D8IDA7_9BURK</name>
<keyword evidence="6" id="KW-1185">Reference proteome</keyword>
<sequence>MQTRDEIFNTLRDTLSELFEIEPERITPEANLYTDLEIDSIDAIDLIDHVRRQTGRKLDANDFRSVRTVEDVVQAMCQKQQDAGA</sequence>
<dbReference type="Pfam" id="PF00550">
    <property type="entry name" value="PP-binding"/>
    <property type="match status" value="1"/>
</dbReference>
<dbReference type="NCBIfam" id="NF003757">
    <property type="entry name" value="PRK05350.1"/>
    <property type="match status" value="1"/>
</dbReference>
<dbReference type="SUPFAM" id="SSF47336">
    <property type="entry name" value="ACP-like"/>
    <property type="match status" value="1"/>
</dbReference>
<dbReference type="GeneID" id="55561554"/>
<dbReference type="InterPro" id="IPR009081">
    <property type="entry name" value="PP-bd_ACP"/>
</dbReference>
<evidence type="ECO:0000313" key="3">
    <source>
        <dbReference type="EMBL" id="CAB3952333.1"/>
    </source>
</evidence>
<organism evidence="4 7">
    <name type="scientific">Achromobacter ruhlandii</name>
    <dbReference type="NCBI Taxonomy" id="72557"/>
    <lineage>
        <taxon>Bacteria</taxon>
        <taxon>Pseudomonadati</taxon>
        <taxon>Pseudomonadota</taxon>
        <taxon>Betaproteobacteria</taxon>
        <taxon>Burkholderiales</taxon>
        <taxon>Alcaligenaceae</taxon>
        <taxon>Achromobacter</taxon>
    </lineage>
</organism>
<reference evidence="4 7" key="1">
    <citation type="submission" date="2020-04" db="EMBL/GenBank/DDBJ databases">
        <title>Achromobacter ruhlandii genome sequencing and assembly.</title>
        <authorList>
            <person name="Martins R.C.R."/>
            <person name="Perdigao-Neto L.V."/>
            <person name="Levin A.S.S."/>
            <person name="Costa S.F."/>
        </authorList>
    </citation>
    <scope>NUCLEOTIDE SEQUENCE [LARGE SCALE GENOMIC DNA]</scope>
    <source>
        <strain evidence="4 7">9035ralo</strain>
    </source>
</reference>
<dbReference type="Proteomes" id="UP000494122">
    <property type="component" value="Unassembled WGS sequence"/>
</dbReference>
<protein>
    <submittedName>
        <fullName evidence="4">Acyl carrier protein</fullName>
    </submittedName>
</protein>
<accession>A0A1D8IDA7</accession>
<feature type="domain" description="Carrier" evidence="1">
    <location>
        <begin position="2"/>
        <end position="80"/>
    </location>
</feature>
<evidence type="ECO:0000313" key="5">
    <source>
        <dbReference type="Proteomes" id="UP000494122"/>
    </source>
</evidence>
<reference evidence="5 6" key="2">
    <citation type="submission" date="2020-04" db="EMBL/GenBank/DDBJ databases">
        <authorList>
            <person name="De Canck E."/>
        </authorList>
    </citation>
    <scope>NUCLEOTIDE SEQUENCE [LARGE SCALE GENOMIC DNA]</scope>
    <source>
        <strain evidence="2 5">LMG 3328</strain>
        <strain evidence="3 6">LMG 7053</strain>
    </source>
</reference>
<evidence type="ECO:0000313" key="6">
    <source>
        <dbReference type="Proteomes" id="UP000494161"/>
    </source>
</evidence>